<gene>
    <name evidence="1" type="ORF">METZ01_LOCUS201892</name>
</gene>
<feature type="non-terminal residue" evidence="1">
    <location>
        <position position="34"/>
    </location>
</feature>
<dbReference type="Gene3D" id="3.40.50.720">
    <property type="entry name" value="NAD(P)-binding Rossmann-like Domain"/>
    <property type="match status" value="1"/>
</dbReference>
<feature type="non-terminal residue" evidence="1">
    <location>
        <position position="1"/>
    </location>
</feature>
<dbReference type="InterPro" id="IPR036291">
    <property type="entry name" value="NAD(P)-bd_dom_sf"/>
</dbReference>
<name>A0A382EE92_9ZZZZ</name>
<accession>A0A382EE92</accession>
<protein>
    <submittedName>
        <fullName evidence="1">Uncharacterized protein</fullName>
    </submittedName>
</protein>
<dbReference type="EMBL" id="UINC01044082">
    <property type="protein sequence ID" value="SVB49038.1"/>
    <property type="molecule type" value="Genomic_DNA"/>
</dbReference>
<reference evidence="1" key="1">
    <citation type="submission" date="2018-05" db="EMBL/GenBank/DDBJ databases">
        <authorList>
            <person name="Lanie J.A."/>
            <person name="Ng W.-L."/>
            <person name="Kazmierczak K.M."/>
            <person name="Andrzejewski T.M."/>
            <person name="Davidsen T.M."/>
            <person name="Wayne K.J."/>
            <person name="Tettelin H."/>
            <person name="Glass J.I."/>
            <person name="Rusch D."/>
            <person name="Podicherti R."/>
            <person name="Tsui H.-C.T."/>
            <person name="Winkler M.E."/>
        </authorList>
    </citation>
    <scope>NUCLEOTIDE SEQUENCE</scope>
</reference>
<evidence type="ECO:0000313" key="1">
    <source>
        <dbReference type="EMBL" id="SVB49038.1"/>
    </source>
</evidence>
<organism evidence="1">
    <name type="scientific">marine metagenome</name>
    <dbReference type="NCBI Taxonomy" id="408172"/>
    <lineage>
        <taxon>unclassified sequences</taxon>
        <taxon>metagenomes</taxon>
        <taxon>ecological metagenomes</taxon>
    </lineage>
</organism>
<dbReference type="AlphaFoldDB" id="A0A382EE92"/>
<sequence>VLLEGKRAVVTGCNRGIGKSVLETFASNGADVWA</sequence>
<dbReference type="SUPFAM" id="SSF51735">
    <property type="entry name" value="NAD(P)-binding Rossmann-fold domains"/>
    <property type="match status" value="1"/>
</dbReference>
<proteinExistence type="predicted"/>